<organism evidence="2 3">
    <name type="scientific">Tetradesmus obliquus</name>
    <name type="common">Green alga</name>
    <name type="synonym">Acutodesmus obliquus</name>
    <dbReference type="NCBI Taxonomy" id="3088"/>
    <lineage>
        <taxon>Eukaryota</taxon>
        <taxon>Viridiplantae</taxon>
        <taxon>Chlorophyta</taxon>
        <taxon>core chlorophytes</taxon>
        <taxon>Chlorophyceae</taxon>
        <taxon>CS clade</taxon>
        <taxon>Sphaeropleales</taxon>
        <taxon>Scenedesmaceae</taxon>
        <taxon>Tetradesmus</taxon>
    </lineage>
</organism>
<name>A0A383VC42_TETOB</name>
<dbReference type="Proteomes" id="UP000256970">
    <property type="component" value="Unassembled WGS sequence"/>
</dbReference>
<evidence type="ECO:0000313" key="2">
    <source>
        <dbReference type="EMBL" id="SZX62510.1"/>
    </source>
</evidence>
<accession>A0A383VC42</accession>
<protein>
    <submittedName>
        <fullName evidence="2">Uncharacterized protein</fullName>
    </submittedName>
</protein>
<feature type="region of interest" description="Disordered" evidence="1">
    <location>
        <begin position="55"/>
        <end position="80"/>
    </location>
</feature>
<evidence type="ECO:0000256" key="1">
    <source>
        <dbReference type="SAM" id="MobiDB-lite"/>
    </source>
</evidence>
<feature type="compositionally biased region" description="Low complexity" evidence="1">
    <location>
        <begin position="57"/>
        <end position="78"/>
    </location>
</feature>
<reference evidence="2 3" key="1">
    <citation type="submission" date="2016-10" db="EMBL/GenBank/DDBJ databases">
        <authorList>
            <person name="Cai Z."/>
        </authorList>
    </citation>
    <scope>NUCLEOTIDE SEQUENCE [LARGE SCALE GENOMIC DNA]</scope>
</reference>
<proteinExistence type="predicted"/>
<dbReference type="PANTHER" id="PTHR37381:SF1">
    <property type="entry name" value="PENTATRICOPEPTIDE REPEAT (PPR) SUPERFAMILY PROTEIN"/>
    <property type="match status" value="1"/>
</dbReference>
<dbReference type="EMBL" id="FNXT01000235">
    <property type="protein sequence ID" value="SZX62510.1"/>
    <property type="molecule type" value="Genomic_DNA"/>
</dbReference>
<dbReference type="AlphaFoldDB" id="A0A383VC42"/>
<sequence>MLLHSRTCQLWQTPLRPGERVCSNSSVLSRHRRLRQPLERLQRAIAAQVYAVPDAASTSQQTTQEHQSSDSNGSSSHSMLGQASNASLLRRVVGTSTAAEALDLLIQQLDRQQRPHAISADDAELLLERALEAGNAGLALSVYQQLCAAKRAQGRSSLATPATVWPAAALQHTQALVMGLCRQLRVNDALATMRSIRSQGMPGADEVSFGQVVSSPLPPQRPLAVVQPQEGCKVVSDSNSRFEFELFSGSVTSCSSEALQLSDNPLLAAARLLGVWRRLPVSAVHEMVVMAPDGTSRTFRIGTATADVPAQLGERVTVVCAPNKGRNKLKRLVLSTSPPGTQPGQPMLICNHKTGIELTLLRPPLPGSQSTVPGWLLPAAVLLAGGDAASGLLDPALPLLIGGGLAVTVGSAVAGNSLLLPRLKQLPGNAVKLDGIRQQLLAQHAGLDSKVKATMQEAAEDVRTLARLCQLQVKMQSVDAGSGAAGSAYEARIGRVVAVARSIEERLGKRLELLDGYARVMNMIEIEVEMDMQVPIAELETLGVELGKLSELESIKEEWQLQAEAQDEVERLLRTSPALPSQ</sequence>
<dbReference type="PANTHER" id="PTHR37381">
    <property type="entry name" value="PENTATRICOPEPTIDE REPEAT (PPR) SUPERFAMILY PROTEIN"/>
    <property type="match status" value="1"/>
</dbReference>
<gene>
    <name evidence="2" type="ORF">BQ4739_LOCUS3091</name>
</gene>
<keyword evidence="3" id="KW-1185">Reference proteome</keyword>
<evidence type="ECO:0000313" key="3">
    <source>
        <dbReference type="Proteomes" id="UP000256970"/>
    </source>
</evidence>